<sequence>MLIIDIDELQTLYDEIKSIEDSSSLSIYTSGLVRGALSSIELQLNGHKSIGYFTGANPRIVLDDSLIDLLNDIKSRV</sequence>
<reference evidence="1" key="1">
    <citation type="submission" date="2018-03" db="EMBL/GenBank/DDBJ databases">
        <title>Phage therapy in agriculture - a green tech approach to combat plant pathogenic bacteria.</title>
        <authorList>
            <person name="Carstens A.B."/>
            <person name="Djurhuus A.M."/>
            <person name="Hansen L.H."/>
        </authorList>
    </citation>
    <scope>NUCLEOTIDE SEQUENCE [LARGE SCALE GENOMIC DNA]</scope>
</reference>
<protein>
    <submittedName>
        <fullName evidence="1">Uncharacterized protein</fullName>
    </submittedName>
</protein>
<evidence type="ECO:0000313" key="2">
    <source>
        <dbReference type="Proteomes" id="UP000246316"/>
    </source>
</evidence>
<dbReference type="RefSeq" id="YP_010094959.1">
    <property type="nucleotide sequence ID" value="NC_055743.1"/>
</dbReference>
<proteinExistence type="predicted"/>
<dbReference type="EMBL" id="MH059636">
    <property type="protein sequence ID" value="AWD90451.1"/>
    <property type="molecule type" value="Genomic_DNA"/>
</dbReference>
<dbReference type="KEGG" id="vg:65112593"/>
<keyword evidence="2" id="KW-1185">Reference proteome</keyword>
<accession>A0A2S1GM34</accession>
<organism evidence="1 2">
    <name type="scientific">Erwinia phage Cronus</name>
    <dbReference type="NCBI Taxonomy" id="2163633"/>
    <lineage>
        <taxon>Viruses</taxon>
        <taxon>Duplodnaviria</taxon>
        <taxon>Heunggongvirae</taxon>
        <taxon>Uroviricota</taxon>
        <taxon>Caudoviricetes</taxon>
        <taxon>Pantevenvirales</taxon>
        <taxon>Straboviridae</taxon>
        <taxon>Tevenvirinae</taxon>
        <taxon>Risoevirus</taxon>
        <taxon>Risoevirus cronus</taxon>
        <taxon>Roskildevirus cronus</taxon>
    </lineage>
</organism>
<name>A0A2S1GM34_9CAUD</name>
<dbReference type="GeneID" id="65112593"/>
<dbReference type="Proteomes" id="UP000246316">
    <property type="component" value="Segment"/>
</dbReference>
<evidence type="ECO:0000313" key="1">
    <source>
        <dbReference type="EMBL" id="AWD90451.1"/>
    </source>
</evidence>